<gene>
    <name evidence="2" type="ORF">LAZ67_1002861</name>
</gene>
<dbReference type="Gene3D" id="2.40.50.170">
    <property type="entry name" value="Cysteine proteinases. Chain C"/>
    <property type="match status" value="1"/>
</dbReference>
<dbReference type="EMBL" id="CP092863">
    <property type="protein sequence ID" value="UYV60930.1"/>
    <property type="molecule type" value="Genomic_DNA"/>
</dbReference>
<dbReference type="SUPFAM" id="SSF54001">
    <property type="entry name" value="Cysteine proteinases"/>
    <property type="match status" value="1"/>
</dbReference>
<dbReference type="InterPro" id="IPR000668">
    <property type="entry name" value="Peptidase_C1A_C"/>
</dbReference>
<keyword evidence="3" id="KW-1185">Reference proteome</keyword>
<organism evidence="2 3">
    <name type="scientific">Cordylochernes scorpioides</name>
    <dbReference type="NCBI Taxonomy" id="51811"/>
    <lineage>
        <taxon>Eukaryota</taxon>
        <taxon>Metazoa</taxon>
        <taxon>Ecdysozoa</taxon>
        <taxon>Arthropoda</taxon>
        <taxon>Chelicerata</taxon>
        <taxon>Arachnida</taxon>
        <taxon>Pseudoscorpiones</taxon>
        <taxon>Cheliferoidea</taxon>
        <taxon>Chernetidae</taxon>
        <taxon>Cordylochernes</taxon>
    </lineage>
</organism>
<dbReference type="Pfam" id="PF00112">
    <property type="entry name" value="Peptidase_C1"/>
    <property type="match status" value="1"/>
</dbReference>
<reference evidence="2 3" key="1">
    <citation type="submission" date="2022-01" db="EMBL/GenBank/DDBJ databases">
        <title>A chromosomal length assembly of Cordylochernes scorpioides.</title>
        <authorList>
            <person name="Zeh D."/>
            <person name="Zeh J."/>
        </authorList>
    </citation>
    <scope>NUCLEOTIDE SEQUENCE [LARGE SCALE GENOMIC DNA]</scope>
    <source>
        <strain evidence="2">IN4F17</strain>
        <tissue evidence="2">Whole Body</tissue>
    </source>
</reference>
<sequence length="61" mass="7201">MIKPWCTIGWLWSRNGIDYWLVKNSWGESWGDKGYIKMPATRITSAESPLMLPILLYRLKK</sequence>
<evidence type="ECO:0000313" key="3">
    <source>
        <dbReference type="Proteomes" id="UP001235939"/>
    </source>
</evidence>
<dbReference type="InterPro" id="IPR025661">
    <property type="entry name" value="Pept_asp_AS"/>
</dbReference>
<protein>
    <recommendedName>
        <fullName evidence="1">Peptidase C1A papain C-terminal domain-containing protein</fullName>
    </recommendedName>
</protein>
<proteinExistence type="predicted"/>
<dbReference type="InterPro" id="IPR038765">
    <property type="entry name" value="Papain-like_cys_pep_sf"/>
</dbReference>
<dbReference type="PROSITE" id="PS00640">
    <property type="entry name" value="THIOL_PROTEASE_ASN"/>
    <property type="match status" value="1"/>
</dbReference>
<evidence type="ECO:0000313" key="2">
    <source>
        <dbReference type="EMBL" id="UYV60930.1"/>
    </source>
</evidence>
<name>A0ABY6K171_9ARAC</name>
<dbReference type="Proteomes" id="UP001235939">
    <property type="component" value="Chromosome 01"/>
</dbReference>
<evidence type="ECO:0000259" key="1">
    <source>
        <dbReference type="Pfam" id="PF00112"/>
    </source>
</evidence>
<feature type="domain" description="Peptidase C1A papain C-terminal" evidence="1">
    <location>
        <begin position="7"/>
        <end position="40"/>
    </location>
</feature>
<accession>A0ABY6K171</accession>